<dbReference type="InParanoid" id="E9EDM0"/>
<sequence>MAPTRAQARLGPEIHGDDQSPRAGVSDHCRKGRKRRRRNDRHRSTAKRVKVADQDASRKGRSEDGQPTGDRCLRSGDSKSDPIAFWAENNNWPEFFFDRNMDRLLARKKSVSSLGGRSRKRSQPSSAGSATPSYQEPREEKSARYRDVRYKEELRDNKSYMHDSDLGISDQSKELIKKLLSSEQHPPRDSSFSDSLFSRTCQSVVDRNKTRINRDITPEVVPSAEKLAHRGAHRLACLIESTNEGWSNSVPLTDPRPQPDYSVGFRREAFSNNQLEKMAPMIGNWIAGDQSKIMATYLIYFPFLSCEVKCGSTSLDEADRQNAHTATLAVRGVVELFLAVKRGREVDRRILAFSVSHNHSQVRLYGHYADLKDGDEKYYRHTIRTFDFTELDGKEKFTSYRFVKNVYEVWMPDHFAMICSAINQLSHYPNPEVASLQGSDLEGYSLSQSPSSSEKGNDQEDATPYTLFTGTGPAKKQRRRRGRGEGRGPLI</sequence>
<feature type="compositionally biased region" description="Basic and acidic residues" evidence="1">
    <location>
        <begin position="136"/>
        <end position="149"/>
    </location>
</feature>
<dbReference type="PANTHER" id="PTHR42470:SF2">
    <property type="match status" value="1"/>
</dbReference>
<feature type="region of interest" description="Disordered" evidence="1">
    <location>
        <begin position="442"/>
        <end position="491"/>
    </location>
</feature>
<feature type="region of interest" description="Disordered" evidence="1">
    <location>
        <begin position="1"/>
        <end position="84"/>
    </location>
</feature>
<dbReference type="EMBL" id="GL698559">
    <property type="protein sequence ID" value="EFY86016.1"/>
    <property type="molecule type" value="Genomic_DNA"/>
</dbReference>
<evidence type="ECO:0000313" key="3">
    <source>
        <dbReference type="EMBL" id="EFY86016.1"/>
    </source>
</evidence>
<name>E9EDM0_METAQ</name>
<evidence type="ECO:0000259" key="2">
    <source>
        <dbReference type="Pfam" id="PF25545"/>
    </source>
</evidence>
<dbReference type="HOGENOM" id="CLU_025457_0_0_1"/>
<dbReference type="InterPro" id="IPR057684">
    <property type="entry name" value="DUF7924"/>
</dbReference>
<dbReference type="Pfam" id="PF25545">
    <property type="entry name" value="DUF7924"/>
    <property type="match status" value="1"/>
</dbReference>
<feature type="domain" description="DUF7924" evidence="2">
    <location>
        <begin position="197"/>
        <end position="422"/>
    </location>
</feature>
<dbReference type="AlphaFoldDB" id="E9EDM0"/>
<feature type="compositionally biased region" description="Polar residues" evidence="1">
    <location>
        <begin position="123"/>
        <end position="134"/>
    </location>
</feature>
<dbReference type="eggNOG" id="ENOG502SK65">
    <property type="taxonomic scope" value="Eukaryota"/>
</dbReference>
<dbReference type="Proteomes" id="UP000002499">
    <property type="component" value="Unassembled WGS sequence"/>
</dbReference>
<organism evidence="4">
    <name type="scientific">Metarhizium acridum (strain CQMa 102)</name>
    <dbReference type="NCBI Taxonomy" id="655827"/>
    <lineage>
        <taxon>Eukaryota</taxon>
        <taxon>Fungi</taxon>
        <taxon>Dikarya</taxon>
        <taxon>Ascomycota</taxon>
        <taxon>Pezizomycotina</taxon>
        <taxon>Sordariomycetes</taxon>
        <taxon>Hypocreomycetidae</taxon>
        <taxon>Hypocreales</taxon>
        <taxon>Clavicipitaceae</taxon>
        <taxon>Metarhizium</taxon>
    </lineage>
</organism>
<keyword evidence="4" id="KW-1185">Reference proteome</keyword>
<feature type="region of interest" description="Disordered" evidence="1">
    <location>
        <begin position="110"/>
        <end position="149"/>
    </location>
</feature>
<dbReference type="PANTHER" id="PTHR42470">
    <property type="entry name" value="VAST DOMAIN-CONTAINING PROTEIN"/>
    <property type="match status" value="1"/>
</dbReference>
<evidence type="ECO:0000313" key="4">
    <source>
        <dbReference type="Proteomes" id="UP000002499"/>
    </source>
</evidence>
<protein>
    <recommendedName>
        <fullName evidence="2">DUF7924 domain-containing protein</fullName>
    </recommendedName>
</protein>
<proteinExistence type="predicted"/>
<gene>
    <name evidence="3" type="ORF">MAC_07968</name>
</gene>
<feature type="compositionally biased region" description="Basic and acidic residues" evidence="1">
    <location>
        <begin position="50"/>
        <end position="64"/>
    </location>
</feature>
<accession>E9EDM0</accession>
<reference evidence="3 4" key="1">
    <citation type="journal article" date="2011" name="PLoS Genet.">
        <title>Genome sequencing and comparative transcriptomics of the model entomopathogenic fungi Metarhizium anisopliae and M. acridum.</title>
        <authorList>
            <person name="Gao Q."/>
            <person name="Jin K."/>
            <person name="Ying S.H."/>
            <person name="Zhang Y."/>
            <person name="Xiao G."/>
            <person name="Shang Y."/>
            <person name="Duan Z."/>
            <person name="Hu X."/>
            <person name="Xie X.Q."/>
            <person name="Zhou G."/>
            <person name="Peng G."/>
            <person name="Luo Z."/>
            <person name="Huang W."/>
            <person name="Wang B."/>
            <person name="Fang W."/>
            <person name="Wang S."/>
            <person name="Zhong Y."/>
            <person name="Ma L.J."/>
            <person name="St Leger R.J."/>
            <person name="Zhao G.P."/>
            <person name="Pei Y."/>
            <person name="Feng M.G."/>
            <person name="Xia Y."/>
            <person name="Wang C."/>
        </authorList>
    </citation>
    <scope>NUCLEOTIDE SEQUENCE [LARGE SCALE GENOMIC DNA]</scope>
    <source>
        <strain evidence="3 4">CQMa 102</strain>
    </source>
</reference>
<feature type="compositionally biased region" description="Basic and acidic residues" evidence="1">
    <location>
        <begin position="12"/>
        <end position="29"/>
    </location>
</feature>
<dbReference type="OMA" id="MICSAIN"/>
<feature type="compositionally biased region" description="Basic residues" evidence="1">
    <location>
        <begin position="30"/>
        <end position="49"/>
    </location>
</feature>
<feature type="compositionally biased region" description="Polar residues" evidence="1">
    <location>
        <begin position="445"/>
        <end position="454"/>
    </location>
</feature>
<dbReference type="OrthoDB" id="4940554at2759"/>
<feature type="compositionally biased region" description="Basic and acidic residues" evidence="1">
    <location>
        <begin position="71"/>
        <end position="80"/>
    </location>
</feature>
<evidence type="ECO:0000256" key="1">
    <source>
        <dbReference type="SAM" id="MobiDB-lite"/>
    </source>
</evidence>